<proteinExistence type="predicted"/>
<dbReference type="OrthoDB" id="6766291at2759"/>
<organism evidence="1 2">
    <name type="scientific">Asbolus verrucosus</name>
    <name type="common">Desert ironclad beetle</name>
    <dbReference type="NCBI Taxonomy" id="1661398"/>
    <lineage>
        <taxon>Eukaryota</taxon>
        <taxon>Metazoa</taxon>
        <taxon>Ecdysozoa</taxon>
        <taxon>Arthropoda</taxon>
        <taxon>Hexapoda</taxon>
        <taxon>Insecta</taxon>
        <taxon>Pterygota</taxon>
        <taxon>Neoptera</taxon>
        <taxon>Endopterygota</taxon>
        <taxon>Coleoptera</taxon>
        <taxon>Polyphaga</taxon>
        <taxon>Cucujiformia</taxon>
        <taxon>Tenebrionidae</taxon>
        <taxon>Pimeliinae</taxon>
        <taxon>Asbolus</taxon>
    </lineage>
</organism>
<name>A0A482VP01_ASBVE</name>
<comment type="caution">
    <text evidence="1">The sequence shown here is derived from an EMBL/GenBank/DDBJ whole genome shotgun (WGS) entry which is preliminary data.</text>
</comment>
<feature type="non-terminal residue" evidence="1">
    <location>
        <position position="79"/>
    </location>
</feature>
<dbReference type="EMBL" id="QDEB01080122">
    <property type="protein sequence ID" value="RZC34433.1"/>
    <property type="molecule type" value="Genomic_DNA"/>
</dbReference>
<gene>
    <name evidence="1" type="ORF">BDFB_015090</name>
</gene>
<protein>
    <recommendedName>
        <fullName evidence="3">DDE 3 domain containing protein</fullName>
    </recommendedName>
</protein>
<evidence type="ECO:0008006" key="3">
    <source>
        <dbReference type="Google" id="ProtNLM"/>
    </source>
</evidence>
<evidence type="ECO:0000313" key="2">
    <source>
        <dbReference type="Proteomes" id="UP000292052"/>
    </source>
</evidence>
<keyword evidence="2" id="KW-1185">Reference proteome</keyword>
<reference evidence="1 2" key="1">
    <citation type="submission" date="2017-03" db="EMBL/GenBank/DDBJ databases">
        <title>Genome of the blue death feigning beetle - Asbolus verrucosus.</title>
        <authorList>
            <person name="Rider S.D."/>
        </authorList>
    </citation>
    <scope>NUCLEOTIDE SEQUENCE [LARGE SCALE GENOMIC DNA]</scope>
    <source>
        <strain evidence="1">Butters</strain>
        <tissue evidence="1">Head and leg muscle</tissue>
    </source>
</reference>
<dbReference type="PANTHER" id="PTHR47326">
    <property type="entry name" value="TRANSPOSABLE ELEMENT TC3 TRANSPOSASE-LIKE PROTEIN"/>
    <property type="match status" value="1"/>
</dbReference>
<dbReference type="PANTHER" id="PTHR47326:SF1">
    <property type="entry name" value="HTH PSQ-TYPE DOMAIN-CONTAINING PROTEIN"/>
    <property type="match status" value="1"/>
</dbReference>
<dbReference type="AlphaFoldDB" id="A0A482VP01"/>
<dbReference type="GO" id="GO:0003676">
    <property type="term" value="F:nucleic acid binding"/>
    <property type="evidence" value="ECO:0007669"/>
    <property type="project" value="InterPro"/>
</dbReference>
<dbReference type="InterPro" id="IPR036397">
    <property type="entry name" value="RNaseH_sf"/>
</dbReference>
<evidence type="ECO:0000313" key="1">
    <source>
        <dbReference type="EMBL" id="RZC34433.1"/>
    </source>
</evidence>
<dbReference type="Proteomes" id="UP000292052">
    <property type="component" value="Unassembled WGS sequence"/>
</dbReference>
<sequence>MKMFDDRIIDRNTAILWPPRSCDLTPCEWPYIKNSVYTTPVDNLKNLKHRITNRIEELNNTPNILENVINSFKRRVLKC</sequence>
<accession>A0A482VP01</accession>
<dbReference type="Gene3D" id="3.30.420.10">
    <property type="entry name" value="Ribonuclease H-like superfamily/Ribonuclease H"/>
    <property type="match status" value="1"/>
</dbReference>